<evidence type="ECO:0000313" key="2">
    <source>
        <dbReference type="Proteomes" id="UP000003880"/>
    </source>
</evidence>
<sequence length="190" mass="21322">MGVMPECYLMNTVIILASGPSLTLADCDTAINSRLPVIAVNSTWEAVPECGYIYAGDYRWWKYNIDKLPEGPERWTCNKLAQEGFGINYHQPQYTGGYNSGLRAIMFAEYMGAKNILILGYDCSVADGLHWHGQHTMTGNPTELLTKIWQSEFLSLSHYLDGKARVFNCSRKTALDCFPIFSFGEALELV</sequence>
<dbReference type="Proteomes" id="UP000003880">
    <property type="component" value="Unassembled WGS sequence"/>
</dbReference>
<reference evidence="1 2" key="1">
    <citation type="submission" date="2010-02" db="EMBL/GenBank/DDBJ databases">
        <authorList>
            <person name="Weinstock G."/>
            <person name="Sodergren E."/>
            <person name="Clifton S."/>
            <person name="Fulton L."/>
            <person name="Fulton B."/>
            <person name="Courtney L."/>
            <person name="Fronick C."/>
            <person name="Harrison M."/>
            <person name="Strong C."/>
            <person name="Farmer C."/>
            <person name="Delahaunty K."/>
            <person name="Markovic C."/>
            <person name="Hall O."/>
            <person name="Minx P."/>
            <person name="Tomlinson C."/>
            <person name="Mitreva M."/>
            <person name="Nelson J."/>
            <person name="Hou S."/>
            <person name="Wollam A."/>
            <person name="Pepin K.H."/>
            <person name="Johnson M."/>
            <person name="Bhonagiri V."/>
            <person name="Zhang X."/>
            <person name="Suruliraj S."/>
            <person name="Warren W."/>
            <person name="Chinwalla A."/>
            <person name="Mardis E.R."/>
            <person name="Wilson R.K."/>
        </authorList>
    </citation>
    <scope>NUCLEOTIDE SEQUENCE [LARGE SCALE GENOMIC DNA]</scope>
    <source>
        <strain evidence="1 2">ATCC 29220</strain>
    </source>
</reference>
<dbReference type="HOGENOM" id="CLU_102882_0_0_6"/>
<accession>D4BBZ2</accession>
<protein>
    <recommendedName>
        <fullName evidence="3">Norphogenetic protein</fullName>
    </recommendedName>
</protein>
<dbReference type="eggNOG" id="ENOG5030JBW">
    <property type="taxonomic scope" value="Bacteria"/>
</dbReference>
<name>D4BBZ2_9ENTR</name>
<gene>
    <name evidence="1" type="ORF">CIT292_07933</name>
</gene>
<evidence type="ECO:0008006" key="3">
    <source>
        <dbReference type="Google" id="ProtNLM"/>
    </source>
</evidence>
<dbReference type="AlphaFoldDB" id="D4BBZ2"/>
<dbReference type="EMBL" id="ABWL02000007">
    <property type="protein sequence ID" value="EFE08610.1"/>
    <property type="molecule type" value="Genomic_DNA"/>
</dbReference>
<proteinExistence type="predicted"/>
<evidence type="ECO:0000313" key="1">
    <source>
        <dbReference type="EMBL" id="EFE08610.1"/>
    </source>
</evidence>
<comment type="caution">
    <text evidence="1">The sequence shown here is derived from an EMBL/GenBank/DDBJ whole genome shotgun (WGS) entry which is preliminary data.</text>
</comment>
<organism evidence="1 2">
    <name type="scientific">Citrobacter youngae ATCC 29220</name>
    <dbReference type="NCBI Taxonomy" id="500640"/>
    <lineage>
        <taxon>Bacteria</taxon>
        <taxon>Pseudomonadati</taxon>
        <taxon>Pseudomonadota</taxon>
        <taxon>Gammaproteobacteria</taxon>
        <taxon>Enterobacterales</taxon>
        <taxon>Enterobacteriaceae</taxon>
        <taxon>Citrobacter</taxon>
        <taxon>Citrobacter freundii complex</taxon>
    </lineage>
</organism>